<evidence type="ECO:0000313" key="3">
    <source>
        <dbReference type="Proteomes" id="UP001242732"/>
    </source>
</evidence>
<keyword evidence="3" id="KW-1185">Reference proteome</keyword>
<name>A0ABY9AVC2_PARCI</name>
<protein>
    <submittedName>
        <fullName evidence="2">DUF1983 domain-containing protein</fullName>
    </submittedName>
</protein>
<dbReference type="InterPro" id="IPR015406">
    <property type="entry name" value="GpJ_CSF"/>
</dbReference>
<evidence type="ECO:0000313" key="2">
    <source>
        <dbReference type="EMBL" id="WIY50836.1"/>
    </source>
</evidence>
<dbReference type="Pfam" id="PF09327">
    <property type="entry name" value="Phage_Tail_Tip"/>
    <property type="match status" value="1"/>
</dbReference>
<feature type="domain" description="Tip attachment protein J central straight fiber" evidence="1">
    <location>
        <begin position="220"/>
        <end position="279"/>
    </location>
</feature>
<accession>A0ABY9AVC2</accession>
<dbReference type="EMBL" id="CP127363">
    <property type="protein sequence ID" value="WIY50836.1"/>
    <property type="molecule type" value="Genomic_DNA"/>
</dbReference>
<gene>
    <name evidence="2" type="ORF">QRO08_09825</name>
</gene>
<proteinExistence type="predicted"/>
<evidence type="ECO:0000259" key="1">
    <source>
        <dbReference type="Pfam" id="PF09327"/>
    </source>
</evidence>
<dbReference type="RefSeq" id="WP_011795486.1">
    <property type="nucleotide sequence ID" value="NZ_CP023687.1"/>
</dbReference>
<reference evidence="2 3" key="1">
    <citation type="submission" date="2023-06" db="EMBL/GenBank/DDBJ databases">
        <authorList>
            <person name="Ham H."/>
            <person name="Park D.S."/>
        </authorList>
    </citation>
    <scope>NUCLEOTIDE SEQUENCE [LARGE SCALE GENOMIC DNA]</scope>
    <source>
        <strain evidence="2 3">KACC 17005</strain>
    </source>
</reference>
<organism evidence="2 3">
    <name type="scientific">Paracidovorax citrulli</name>
    <name type="common">Acidovorax citrulli</name>
    <dbReference type="NCBI Taxonomy" id="80869"/>
    <lineage>
        <taxon>Bacteria</taxon>
        <taxon>Pseudomonadati</taxon>
        <taxon>Pseudomonadota</taxon>
        <taxon>Betaproteobacteria</taxon>
        <taxon>Burkholderiales</taxon>
        <taxon>Comamonadaceae</taxon>
        <taxon>Paracidovorax</taxon>
    </lineage>
</organism>
<dbReference type="Proteomes" id="UP001242732">
    <property type="component" value="Chromosome"/>
</dbReference>
<sequence length="643" mass="67995">MTNSRKIDTGVARLPALPRLNAQDKALTDWAKAVTEHLEVRAGSRGNEFERGVTVRELREAMGGVQGLVQILEQDRKPGPGETLIDLGGGLSATVQIDRFAQAIIDSALFRSLAKTLDDPTRFDHLAKEIRDELVRSIADEAAKRGAEVRDLQTIVQTNERSFARQVREVTASLQQASAGIRATQAAWSDGQRAMATNVLQLQASLGRYYRDGTPGRASLEQEMTVLASYSDGLRAQYTLKVQAGGALAGFGIAAEERNGQTTSAFIIMADKFAVVAPNYSGGLLRTPRPQDVVFGVDGNGIYLQNNVYVKGNLRVDGQGRTLADGMRGSVLLSASGSYWSDATARQAVWQALGNGGSAPNNNHLQVGDAVTITDGGAFTQTRHWMGYYWAIPGAVLSGDLLVDGTVAARKVDTRGLTVRDSAGNIILSANGMDAQWLRNLQAAQVGGLGTLARRDAARIGETVTFPDGSVMGTSDFINRLQRITSNNIGVFMDTAAIGTAYIGNAAIGTLQVQGGAVTAMSFGESGSFVVPGGGSSGGAGIYLAMPANSSGVTLSAYAEVNPLGGDASVVVYLRRNGARITHAATSMRGGWTSQIFVVGFDAPWWDGTHFYDIEVVSPNYGPGANQQLTVARTTITATGGKR</sequence>